<dbReference type="GO" id="GO:0015074">
    <property type="term" value="P:DNA integration"/>
    <property type="evidence" value="ECO:0007669"/>
    <property type="project" value="InterPro"/>
</dbReference>
<dbReference type="OrthoDB" id="414904at2759"/>
<feature type="transmembrane region" description="Helical" evidence="6">
    <location>
        <begin position="856"/>
        <end position="874"/>
    </location>
</feature>
<dbReference type="PANTHER" id="PTHR24171:SF8">
    <property type="entry name" value="BRCA1-ASSOCIATED RING DOMAIN PROTEIN 1"/>
    <property type="match status" value="1"/>
</dbReference>
<keyword evidence="3" id="KW-0233">DNA recombination</keyword>
<evidence type="ECO:0000256" key="3">
    <source>
        <dbReference type="ARBA" id="ARBA00023172"/>
    </source>
</evidence>
<feature type="region of interest" description="Disordered" evidence="5">
    <location>
        <begin position="570"/>
        <end position="590"/>
    </location>
</feature>
<proteinExistence type="predicted"/>
<dbReference type="InterPro" id="IPR013762">
    <property type="entry name" value="Integrase-like_cat_sf"/>
</dbReference>
<dbReference type="GO" id="GO:0004842">
    <property type="term" value="F:ubiquitin-protein transferase activity"/>
    <property type="evidence" value="ECO:0007669"/>
    <property type="project" value="TreeGrafter"/>
</dbReference>
<feature type="repeat" description="ANK" evidence="4">
    <location>
        <begin position="1025"/>
        <end position="1057"/>
    </location>
</feature>
<evidence type="ECO:0000256" key="4">
    <source>
        <dbReference type="PROSITE-ProRule" id="PRU00023"/>
    </source>
</evidence>
<feature type="repeat" description="ANK" evidence="4">
    <location>
        <begin position="1091"/>
        <end position="1123"/>
    </location>
</feature>
<dbReference type="GO" id="GO:0006310">
    <property type="term" value="P:DNA recombination"/>
    <property type="evidence" value="ECO:0007669"/>
    <property type="project" value="UniProtKB-KW"/>
</dbReference>
<keyword evidence="1" id="KW-0677">Repeat</keyword>
<keyword evidence="6" id="KW-1133">Transmembrane helix</keyword>
<keyword evidence="8" id="KW-1185">Reference proteome</keyword>
<dbReference type="InterPro" id="IPR011010">
    <property type="entry name" value="DNA_brk_join_enz"/>
</dbReference>
<reference evidence="7 8" key="1">
    <citation type="submission" date="2016-02" db="EMBL/GenBank/DDBJ databases">
        <title>Genome analysis of coral dinoflagellate symbionts highlights evolutionary adaptations to a symbiotic lifestyle.</title>
        <authorList>
            <person name="Aranda M."/>
            <person name="Li Y."/>
            <person name="Liew Y.J."/>
            <person name="Baumgarten S."/>
            <person name="Simakov O."/>
            <person name="Wilson M."/>
            <person name="Piel J."/>
            <person name="Ashoor H."/>
            <person name="Bougouffa S."/>
            <person name="Bajic V.B."/>
            <person name="Ryu T."/>
            <person name="Ravasi T."/>
            <person name="Bayer T."/>
            <person name="Micklem G."/>
            <person name="Kim H."/>
            <person name="Bhak J."/>
            <person name="Lajeunesse T.C."/>
            <person name="Voolstra C.R."/>
        </authorList>
    </citation>
    <scope>NUCLEOTIDE SEQUENCE [LARGE SCALE GENOMIC DNA]</scope>
    <source>
        <strain evidence="7 8">CCMP2467</strain>
    </source>
</reference>
<dbReference type="Pfam" id="PF12796">
    <property type="entry name" value="Ank_2"/>
    <property type="match status" value="1"/>
</dbReference>
<accession>A0A1Q9C133</accession>
<evidence type="ECO:0000313" key="8">
    <source>
        <dbReference type="Proteomes" id="UP000186817"/>
    </source>
</evidence>
<evidence type="ECO:0000313" key="7">
    <source>
        <dbReference type="EMBL" id="OLP76622.1"/>
    </source>
</evidence>
<evidence type="ECO:0000256" key="5">
    <source>
        <dbReference type="SAM" id="MobiDB-lite"/>
    </source>
</evidence>
<keyword evidence="6" id="KW-0812">Transmembrane</keyword>
<dbReference type="GO" id="GO:0085020">
    <property type="term" value="P:protein K6-linked ubiquitination"/>
    <property type="evidence" value="ECO:0007669"/>
    <property type="project" value="TreeGrafter"/>
</dbReference>
<dbReference type="EMBL" id="LSRX01001967">
    <property type="protein sequence ID" value="OLP76622.1"/>
    <property type="molecule type" value="Genomic_DNA"/>
</dbReference>
<dbReference type="SMART" id="SM00248">
    <property type="entry name" value="ANK"/>
    <property type="match status" value="3"/>
</dbReference>
<feature type="transmembrane region" description="Helical" evidence="6">
    <location>
        <begin position="975"/>
        <end position="997"/>
    </location>
</feature>
<dbReference type="GO" id="GO:0003677">
    <property type="term" value="F:DNA binding"/>
    <property type="evidence" value="ECO:0007669"/>
    <property type="project" value="InterPro"/>
</dbReference>
<evidence type="ECO:0000256" key="1">
    <source>
        <dbReference type="ARBA" id="ARBA00022737"/>
    </source>
</evidence>
<dbReference type="PANTHER" id="PTHR24171">
    <property type="entry name" value="ANKYRIN REPEAT DOMAIN-CONTAINING PROTEIN 39-RELATED"/>
    <property type="match status" value="1"/>
</dbReference>
<dbReference type="InterPro" id="IPR036770">
    <property type="entry name" value="Ankyrin_rpt-contain_sf"/>
</dbReference>
<evidence type="ECO:0000256" key="6">
    <source>
        <dbReference type="SAM" id="Phobius"/>
    </source>
</evidence>
<dbReference type="Gene3D" id="1.10.443.10">
    <property type="entry name" value="Intergrase catalytic core"/>
    <property type="match status" value="1"/>
</dbReference>
<keyword evidence="6" id="KW-0472">Membrane</keyword>
<dbReference type="AlphaFoldDB" id="A0A1Q9C133"/>
<sequence length="1131" mass="123095">MVDRWLEKAVAVSYEQGERRYWVVLGVLSIQRAFNIAGPLLKNTWIQLRGWRRLEPIKTRVPIAYHVLSAMLLLCLARGFSYHGRLRAEWWSVMIGSWLAFEGLLRPGEVDELKISDLCFPEADELGQGISLVIGIRSPKTKRVWARQFALIQERPLICWLRWWVADRPRRQRVLLVNRRRWAILFKEALTELHLGEGGYTLGSLRGGGATHQFRRHRNLGQLQFAGRWSRPETLQHYLQEALSVQVVAQASDAAKQLLHRVHEHSHWLDVNAAAAEDPVLRSGLSATGAATRAFSPGGSSVAYRTDHRCYIVVSNPRVPDFVGFFEGEGAAAWKAIERQLPGMGRGLARASHADASADDVNAAAAPADQLLQAVQQAATDLGSAPVDSGLTAAEVLADPHRREVATRWRAGSSLRKFTSVLARMSQALQACSGVAAPQVERGPGAGRPRPLLLGPTQASAHTATTFEWLSGDFSVGQLRRYVPQLRLRTVAVALVVLLFPRLCALLLALVVRLLLRAAASLVSSLFQEVWVQVMGTVAEVEHNLVEWLQAQMGIFPSFGPSPPPLLLQSVAQPPPAQSPAASTGGNPHPARPLAADVVTWLLLLLNLRPDVVRPRLVVMERFMRAVPFWQPLQEKEILPTAESDLEDEMMGKRWRDAVVGALLLIGVAVAMAQFFAFVGNLVAQRTASKKPVASSSNASVLIVNEGPSETRPMLKAPEEESVGILAGFYEYELSLGLGKSAILLVYYVLHNGFLLVLMSWSMTNNLMLGSAGLVWEAMGLWLVAVLAVDVLGYLGRAIQAAWIGRKVPSPAMPMIMSIVPILGPRVDLLKDCIFTASVLQLAACAEDDRTQQRGFWIGVCSLVTLFTPGPFLFCDGASRMEVAKEFLPALGVRLQALHSHNALIEQLRSKAIDEGLSPLVLGFLGVLFEAVAELIKVLSQQSTPARLWIAIGEDVPQAVLAVMAMLNFQKFSGLLLLNLVFCCVKIASILAIRWLLLNSGVYALDPSAIAIMAASHGLEVRSEEGVTPLMCAAELGDTEILATLLNRGADKDAANNDGKTPLHVAVEQGRAECVDLLLQAGADKDAANNDGDTPLHKAASHGHAECVDLLLKAGAEKDSQNEFGPGPQAS</sequence>
<gene>
    <name evidence="7" type="primary">ANK2</name>
    <name evidence="7" type="ORF">AK812_SmicGene43418</name>
</gene>
<name>A0A1Q9C133_SYMMI</name>
<protein>
    <submittedName>
        <fullName evidence="7">Ankyrin-2</fullName>
    </submittedName>
</protein>
<comment type="caution">
    <text evidence="7">The sequence shown here is derived from an EMBL/GenBank/DDBJ whole genome shotgun (WGS) entry which is preliminary data.</text>
</comment>
<keyword evidence="2 4" id="KW-0040">ANK repeat</keyword>
<dbReference type="Proteomes" id="UP000186817">
    <property type="component" value="Unassembled WGS sequence"/>
</dbReference>
<dbReference type="SUPFAM" id="SSF56349">
    <property type="entry name" value="DNA breaking-rejoining enzymes"/>
    <property type="match status" value="1"/>
</dbReference>
<organism evidence="7 8">
    <name type="scientific">Symbiodinium microadriaticum</name>
    <name type="common">Dinoflagellate</name>
    <name type="synonym">Zooxanthella microadriatica</name>
    <dbReference type="NCBI Taxonomy" id="2951"/>
    <lineage>
        <taxon>Eukaryota</taxon>
        <taxon>Sar</taxon>
        <taxon>Alveolata</taxon>
        <taxon>Dinophyceae</taxon>
        <taxon>Suessiales</taxon>
        <taxon>Symbiodiniaceae</taxon>
        <taxon>Symbiodinium</taxon>
    </lineage>
</organism>
<dbReference type="PRINTS" id="PR01415">
    <property type="entry name" value="ANKYRIN"/>
</dbReference>
<dbReference type="PROSITE" id="PS50088">
    <property type="entry name" value="ANK_REPEAT"/>
    <property type="match status" value="3"/>
</dbReference>
<dbReference type="InterPro" id="IPR002110">
    <property type="entry name" value="Ankyrin_rpt"/>
</dbReference>
<evidence type="ECO:0000256" key="2">
    <source>
        <dbReference type="ARBA" id="ARBA00023043"/>
    </source>
</evidence>
<feature type="transmembrane region" description="Helical" evidence="6">
    <location>
        <begin position="774"/>
        <end position="796"/>
    </location>
</feature>
<feature type="transmembrane region" description="Helical" evidence="6">
    <location>
        <begin position="742"/>
        <end position="762"/>
    </location>
</feature>
<dbReference type="Gene3D" id="1.25.40.20">
    <property type="entry name" value="Ankyrin repeat-containing domain"/>
    <property type="match status" value="3"/>
</dbReference>
<feature type="transmembrane region" description="Helical" evidence="6">
    <location>
        <begin position="658"/>
        <end position="684"/>
    </location>
</feature>
<feature type="repeat" description="ANK" evidence="4">
    <location>
        <begin position="1058"/>
        <end position="1090"/>
    </location>
</feature>
<dbReference type="SUPFAM" id="SSF48403">
    <property type="entry name" value="Ankyrin repeat"/>
    <property type="match status" value="1"/>
</dbReference>
<feature type="transmembrane region" description="Helical" evidence="6">
    <location>
        <begin position="490"/>
        <end position="516"/>
    </location>
</feature>
<dbReference type="PROSITE" id="PS50297">
    <property type="entry name" value="ANK_REP_REGION"/>
    <property type="match status" value="3"/>
</dbReference>